<sequence length="330" mass="37469">MELEMSIYREGHWVNLEWEDNESKKNGRRGFHGMSEDLMKDDGGFVSVNRGVRSLASRSDWVKNALGWKAAVTDIASQTEGTHGLLESNFCFASIFLDARKGNIEVFMLGKLIHEHDQSLSTRRLTSAASNTFSGEGEVVLLFSNFGSADRDGVVWSVNREFSFCGVESSLSLSPAKVHHYRLRIGKTTSKRYSPLMYNQWQKPWWTGALSRNGNLIACRGREAMSGGSNKTHLHNVWVRSSASLQCAWRWLGASLGDLGFPFWIFVFSFFDSTLQRIFVYEIWNLGILESGSYNWGFPWVFGSANWVARFRGESVDFVDERETVWHNGV</sequence>
<dbReference type="Proteomes" id="UP001374535">
    <property type="component" value="Chromosome 2"/>
</dbReference>
<keyword evidence="2" id="KW-1185">Reference proteome</keyword>
<evidence type="ECO:0000313" key="1">
    <source>
        <dbReference type="EMBL" id="WVZ18095.1"/>
    </source>
</evidence>
<dbReference type="AlphaFoldDB" id="A0AAQ3NY98"/>
<organism evidence="1 2">
    <name type="scientific">Vigna mungo</name>
    <name type="common">Black gram</name>
    <name type="synonym">Phaseolus mungo</name>
    <dbReference type="NCBI Taxonomy" id="3915"/>
    <lineage>
        <taxon>Eukaryota</taxon>
        <taxon>Viridiplantae</taxon>
        <taxon>Streptophyta</taxon>
        <taxon>Embryophyta</taxon>
        <taxon>Tracheophyta</taxon>
        <taxon>Spermatophyta</taxon>
        <taxon>Magnoliopsida</taxon>
        <taxon>eudicotyledons</taxon>
        <taxon>Gunneridae</taxon>
        <taxon>Pentapetalae</taxon>
        <taxon>rosids</taxon>
        <taxon>fabids</taxon>
        <taxon>Fabales</taxon>
        <taxon>Fabaceae</taxon>
        <taxon>Papilionoideae</taxon>
        <taxon>50 kb inversion clade</taxon>
        <taxon>NPAAA clade</taxon>
        <taxon>indigoferoid/millettioid clade</taxon>
        <taxon>Phaseoleae</taxon>
        <taxon>Vigna</taxon>
    </lineage>
</organism>
<protein>
    <submittedName>
        <fullName evidence="1">Uncharacterized protein</fullName>
    </submittedName>
</protein>
<evidence type="ECO:0000313" key="2">
    <source>
        <dbReference type="Proteomes" id="UP001374535"/>
    </source>
</evidence>
<proteinExistence type="predicted"/>
<gene>
    <name evidence="1" type="ORF">V8G54_005417</name>
</gene>
<dbReference type="EMBL" id="CP144699">
    <property type="protein sequence ID" value="WVZ18095.1"/>
    <property type="molecule type" value="Genomic_DNA"/>
</dbReference>
<accession>A0AAQ3NY98</accession>
<name>A0AAQ3NY98_VIGMU</name>
<reference evidence="1 2" key="1">
    <citation type="journal article" date="2023" name="Life. Sci Alliance">
        <title>Evolutionary insights into 3D genome organization and epigenetic landscape of Vigna mungo.</title>
        <authorList>
            <person name="Junaid A."/>
            <person name="Singh B."/>
            <person name="Bhatia S."/>
        </authorList>
    </citation>
    <scope>NUCLEOTIDE SEQUENCE [LARGE SCALE GENOMIC DNA]</scope>
    <source>
        <strain evidence="1">Urdbean</strain>
    </source>
</reference>